<feature type="region of interest" description="Disordered" evidence="2">
    <location>
        <begin position="1030"/>
        <end position="1058"/>
    </location>
</feature>
<dbReference type="Proteomes" id="UP000000803">
    <property type="component" value="Chromosome 3R"/>
</dbReference>
<feature type="region of interest" description="Disordered" evidence="2">
    <location>
        <begin position="523"/>
        <end position="562"/>
    </location>
</feature>
<reference evidence="4" key="12">
    <citation type="journal article" date="2015" name="G3 (Bethesda)">
        <title>Gene Model Annotations for Drosophila melanogaster: The Rule-Benders.</title>
        <authorList>
            <consortium name="FlyBase Consortium"/>
            <person name="Crosby M.A."/>
            <person name="Gramates L.S."/>
            <person name="Dos Santos G."/>
            <person name="Matthews B.B."/>
            <person name="St Pierre S.E."/>
            <person name="Zhou P."/>
            <person name="Schroeder A.J."/>
            <person name="Falls K."/>
            <person name="Emmert D.B."/>
            <person name="Russo S.M."/>
            <person name="Gelbart W.M."/>
            <person name="null"/>
        </authorList>
    </citation>
    <scope>NUCLEOTIDE SEQUENCE</scope>
</reference>
<reference evidence="4 7" key="8">
    <citation type="journal article" date="2007" name="Science">
        <title>The Release 5.1 annotation of Drosophila melanogaster heterochromatin.</title>
        <authorList>
            <person name="Smith C.D."/>
            <person name="Shu S."/>
            <person name="Mungall C.J."/>
            <person name="Karpen G.H."/>
        </authorList>
    </citation>
    <scope>NUCLEOTIDE SEQUENCE [LARGE SCALE GENOMIC DNA]</scope>
    <source>
        <strain evidence="7">Berkeley</strain>
    </source>
</reference>
<feature type="compositionally biased region" description="Low complexity" evidence="2">
    <location>
        <begin position="1204"/>
        <end position="1222"/>
    </location>
</feature>
<dbReference type="OrthoDB" id="10262320at2759"/>
<dbReference type="SMR" id="E1JIJ9"/>
<dbReference type="HOGENOM" id="CLU_266036_0_0_1"/>
<dbReference type="Bgee" id="FBgn0003598">
    <property type="expression patterns" value="Expressed in adult abdominal pericardial cell (Drosophila) in dorsal vessel heart and 144 other cell types or tissues"/>
</dbReference>
<evidence type="ECO:0000256" key="2">
    <source>
        <dbReference type="SAM" id="MobiDB-lite"/>
    </source>
</evidence>
<dbReference type="ExpressionAtlas" id="E1JIJ9">
    <property type="expression patterns" value="baseline and differential"/>
</dbReference>
<feature type="compositionally biased region" description="Acidic residues" evidence="2">
    <location>
        <begin position="655"/>
        <end position="677"/>
    </location>
</feature>
<protein>
    <submittedName>
        <fullName evidence="5">FI20162p1</fullName>
    </submittedName>
    <submittedName>
        <fullName evidence="4">Suppressor of variegation 3-7, isoform B</fullName>
    </submittedName>
</protein>
<evidence type="ECO:0000256" key="1">
    <source>
        <dbReference type="PROSITE-ProRule" id="PRU00371"/>
    </source>
</evidence>
<dbReference type="Pfam" id="PF02944">
    <property type="entry name" value="BESS"/>
    <property type="match status" value="1"/>
</dbReference>
<feature type="compositionally biased region" description="Basic and acidic residues" evidence="2">
    <location>
        <begin position="341"/>
        <end position="352"/>
    </location>
</feature>
<dbReference type="GO" id="GO:0003677">
    <property type="term" value="F:DNA binding"/>
    <property type="evidence" value="ECO:0007669"/>
    <property type="project" value="InterPro"/>
</dbReference>
<reference evidence="7" key="2">
    <citation type="journal article" date="2002" name="Genome Biol.">
        <title>Finishing a whole-genome shotgun: release 3 of the Drosophila melanogaster euchromatic genome sequence.</title>
        <authorList>
            <person name="Celniker S.E."/>
            <person name="Wheeler D.A."/>
            <person name="Kronmiller B."/>
            <person name="Carlson J.W."/>
            <person name="Halpern A."/>
            <person name="Patel S."/>
            <person name="Adams M."/>
            <person name="Champe M."/>
            <person name="Dugan S.P."/>
            <person name="Frise E."/>
            <person name="Hodgson A."/>
            <person name="George R.A."/>
            <person name="Hoskins R.A."/>
            <person name="Laverty T."/>
            <person name="Muzny D.M."/>
            <person name="Nelson C.R."/>
            <person name="Pacleb J.M."/>
            <person name="Park S."/>
            <person name="Pfeiffer B.D."/>
            <person name="Richards S."/>
            <person name="Sodergren E.J."/>
            <person name="Svirskas R."/>
            <person name="Tabor P.E."/>
            <person name="Wan K."/>
            <person name="Stapleton M."/>
            <person name="Sutton G.G."/>
            <person name="Venter C."/>
            <person name="Weinstock G."/>
            <person name="Scherer S.E."/>
            <person name="Myers E.W."/>
            <person name="Gibbs R.A."/>
            <person name="Rubin G.M."/>
        </authorList>
    </citation>
    <scope>NUCLEOTIDE SEQUENCE [LARGE SCALE GENOMIC DNA]</scope>
    <source>
        <strain evidence="7">Berkeley</strain>
    </source>
</reference>
<gene>
    <name evidence="4 6" type="primary">Su(var)3-7</name>
    <name evidence="4" type="synonym">Dmel\CG8599</name>
    <name evidence="4" type="synonym">DmSu(var)3-7</name>
    <name evidence="4" type="synonym">l(3)87El</name>
    <name evidence="4" type="synonym">Su(var)(3)3</name>
    <name evidence="4" type="synonym">Su(var)(3)7</name>
    <name evidence="4" type="synonym">SU(VAR)3-7</name>
    <name evidence="4" type="synonym">Su(Var)3-7</name>
    <name evidence="5" type="synonym">Su(var)3-7-RB</name>
    <name evidence="4" type="synonym">Su-var(3)7</name>
    <name evidence="4" type="synonym">Suv3-7</name>
    <name evidence="4" type="synonym">Suvar(3)7</name>
    <name evidence="4" type="synonym">Suvar37</name>
    <name evidence="6" type="ORF">CG8599</name>
    <name evidence="4" type="ORF">Dmel_CG8599</name>
</gene>
<dbReference type="BioGRID-ORCS" id="41627">
    <property type="hits" value="0 hits in 1 CRISPR screen"/>
</dbReference>
<dbReference type="PANTHER" id="PTHR44029">
    <property type="entry name" value="DNAJ HOMOLOG SUBFAMILY C MEMBER 21"/>
    <property type="match status" value="1"/>
</dbReference>
<reference evidence="4 7" key="9">
    <citation type="journal article" date="2007" name="Science">
        <title>Sequence finishing and mapping of Drosophila melanogaster heterochromatin.</title>
        <authorList>
            <person name="Hoskins R.A."/>
            <person name="Carlson J.W."/>
            <person name="Kennedy C."/>
            <person name="Acevedo D."/>
            <person name="Evans-Holm M."/>
            <person name="Frise E."/>
            <person name="Wan K.H."/>
            <person name="Park S."/>
            <person name="Mendez-Lago M."/>
            <person name="Rossi F."/>
            <person name="Villasante A."/>
            <person name="Dimitri P."/>
            <person name="Karpen G.H."/>
            <person name="Celniker S.E."/>
        </authorList>
    </citation>
    <scope>NUCLEOTIDE SEQUENCE [LARGE SCALE GENOMIC DNA]</scope>
    <source>
        <strain evidence="7">Berkeley</strain>
    </source>
</reference>
<name>E1JIJ9_DROME</name>
<reference evidence="4" key="14">
    <citation type="submission" date="2023-12" db="EMBL/GenBank/DDBJ databases">
        <authorList>
            <consortium name="FlyBase"/>
        </authorList>
    </citation>
    <scope>NUCLEOTIDE SEQUENCE</scope>
</reference>
<feature type="region of interest" description="Disordered" evidence="2">
    <location>
        <begin position="341"/>
        <end position="396"/>
    </location>
</feature>
<accession>E1JIJ9</accession>
<feature type="domain" description="BESS" evidence="3">
    <location>
        <begin position="985"/>
        <end position="1024"/>
    </location>
</feature>
<evidence type="ECO:0000313" key="7">
    <source>
        <dbReference type="Proteomes" id="UP000000803"/>
    </source>
</evidence>
<feature type="region of interest" description="Disordered" evidence="2">
    <location>
        <begin position="640"/>
        <end position="682"/>
    </location>
</feature>
<reference evidence="4 7" key="5">
    <citation type="journal article" date="2002" name="Genome Biol.">
        <title>Heterochromatic sequences in a Drosophila whole-genome shotgun assembly.</title>
        <authorList>
            <person name="Hoskins R.A."/>
            <person name="Smith C.D."/>
            <person name="Carlson J.W."/>
            <person name="Carvalho A.B."/>
            <person name="Halpern A."/>
            <person name="Kaminker J.S."/>
            <person name="Kennedy C."/>
            <person name="Mungall C.J."/>
            <person name="Sullivan B.A."/>
            <person name="Sutton G.G."/>
            <person name="Yasuhara J.C."/>
            <person name="Wakimoto B.T."/>
            <person name="Myers E.W."/>
            <person name="Celniker S.E."/>
            <person name="Rubin G.M."/>
            <person name="Karpen G.H."/>
        </authorList>
    </citation>
    <scope>NUCLEOTIDE SEQUENCE [LARGE SCALE GENOMIC DNA]</scope>
    <source>
        <strain evidence="7">Berkeley</strain>
    </source>
</reference>
<feature type="compositionally biased region" description="Polar residues" evidence="2">
    <location>
        <begin position="132"/>
        <end position="141"/>
    </location>
</feature>
<dbReference type="InterPro" id="IPR004210">
    <property type="entry name" value="BESS_motif"/>
</dbReference>
<feature type="compositionally biased region" description="Polar residues" evidence="2">
    <location>
        <begin position="1102"/>
        <end position="1112"/>
    </location>
</feature>
<feature type="region of interest" description="Disordered" evidence="2">
    <location>
        <begin position="1077"/>
        <end position="1114"/>
    </location>
</feature>
<proteinExistence type="evidence at protein level"/>
<evidence type="ECO:0000313" key="5">
    <source>
        <dbReference type="EMBL" id="AFH68358.1"/>
    </source>
</evidence>
<reference evidence="7" key="4">
    <citation type="journal article" date="2002" name="Genome Biol.">
        <title>The transposable elements of the Drosophila melanogaster euchromatin: a genomics perspective.</title>
        <authorList>
            <person name="Kaminker J.S."/>
            <person name="Bergman C.M."/>
            <person name="Kronmiller B."/>
            <person name="Carlson J."/>
            <person name="Svirskas R."/>
            <person name="Patel S."/>
            <person name="Frise E."/>
            <person name="Wheeler D.A."/>
            <person name="Lewis S.E."/>
            <person name="Rubin G.M."/>
            <person name="Ashburner M."/>
            <person name="Celniker S.E."/>
        </authorList>
    </citation>
    <scope>NUCLEOTIDE SEQUENCE [LARGE SCALE GENOMIC DNA]</scope>
    <source>
        <strain evidence="7">Berkeley</strain>
    </source>
</reference>
<dbReference type="EMBL" id="BT133434">
    <property type="protein sequence ID" value="AFH68358.1"/>
    <property type="molecule type" value="mRNA"/>
</dbReference>
<reference evidence="4" key="15">
    <citation type="submission" date="2024-06" db="EMBL/GenBank/DDBJ databases">
        <title>Drosophila melanogaster release 4 sequence.</title>
        <authorList>
            <consortium name="Berkeley Drosophila Genome Project"/>
            <person name="Celniker S."/>
            <person name="Carlson J."/>
            <person name="Wan K."/>
            <person name="Pfeiffer B."/>
            <person name="Frise E."/>
            <person name="George R."/>
            <person name="Hoskins R."/>
            <person name="Stapleton M."/>
            <person name="Pacleb J."/>
            <person name="Park S."/>
            <person name="Svirskas R."/>
            <person name="Smith E."/>
            <person name="Yu C."/>
            <person name="Rubin G."/>
        </authorList>
    </citation>
    <scope>NUCLEOTIDE SEQUENCE</scope>
</reference>
<dbReference type="GO" id="GO:0005634">
    <property type="term" value="C:nucleus"/>
    <property type="evidence" value="ECO:0007669"/>
    <property type="project" value="UniProtKB-SubCell"/>
</dbReference>
<feature type="region of interest" description="Disordered" evidence="2">
    <location>
        <begin position="107"/>
        <end position="148"/>
    </location>
</feature>
<feature type="compositionally biased region" description="Low complexity" evidence="2">
    <location>
        <begin position="1030"/>
        <end position="1053"/>
    </location>
</feature>
<reference evidence="4" key="7">
    <citation type="submission" date="2006-08" db="EMBL/GenBank/DDBJ databases">
        <authorList>
            <person name="Celniker S."/>
            <person name="Carlson J."/>
            <person name="Wan K."/>
            <person name="Frise E."/>
            <person name="Hoskins R."/>
            <person name="Park S."/>
            <person name="Svirskas R."/>
            <person name="Rubin G."/>
        </authorList>
    </citation>
    <scope>NUCLEOTIDE SEQUENCE</scope>
</reference>
<feature type="compositionally biased region" description="Basic and acidic residues" evidence="2">
    <location>
        <begin position="877"/>
        <end position="895"/>
    </location>
</feature>
<keyword evidence="8" id="KW-1267">Proteomics identification</keyword>
<dbReference type="VEuPathDB" id="VectorBase:FBgn0003598"/>
<feature type="region of interest" description="Disordered" evidence="2">
    <location>
        <begin position="160"/>
        <end position="186"/>
    </location>
</feature>
<dbReference type="InterPro" id="IPR051964">
    <property type="entry name" value="Chaperone_stress_response"/>
</dbReference>
<reference evidence="4 7" key="6">
    <citation type="journal article" date="2005" name="PLoS Comput. Biol.">
        <title>Combined evidence annotation of transposable elements in genome sequences.</title>
        <authorList>
            <person name="Quesneville H."/>
            <person name="Bergman C.M."/>
            <person name="Andrieu O."/>
            <person name="Autard D."/>
            <person name="Nouaud D."/>
            <person name="Ashburner M."/>
            <person name="Anxolabehere D."/>
        </authorList>
    </citation>
    <scope>NUCLEOTIDE SEQUENCE [LARGE SCALE GENOMIC DNA]</scope>
    <source>
        <strain evidence="7">Berkeley</strain>
    </source>
</reference>
<feature type="compositionally biased region" description="Acidic residues" evidence="2">
    <location>
        <begin position="164"/>
        <end position="175"/>
    </location>
</feature>
<feature type="region of interest" description="Disordered" evidence="2">
    <location>
        <begin position="1152"/>
        <end position="1178"/>
    </location>
</feature>
<sequence>MDRDSSMQAKNLDAQCNPDLKMASANSETLASATHELKIMDVEGGALVDPDHIEEVETSMVIVVDDDDGDVAMVVEEDKHPMRDDPCIEDIMDDEHAPLVAELQSALNNPDDKQASEDPLLEDQEREPDAMSTKTEPSSDAESSHSYHDPMGLLERIEIHDPGDSQDDDDEDDESSNGGGVDGGMRRKMPRAQRWLLWMKRWPWILHEDSDGTLAFCLYCNISINVNNRSRHIQQHNVSLSHQERECNYLAFKKSEEETRGADNEIKHEFGTKSYVAAMKQKRISETEAFNNFNWLRWLRWHPWLERSMPTGTIGTCRICSVRMNVEFVYLRKRHETTKGHMEALRNLDSDKRSRKRKRSKSNSVTNSGGDEAEREKESEPEVGPEDAQDTPVVMMNGDVDSGDDPGKWCALIPDTNPQQCRCTLCNCTMAITSFLRHCKTRAHCHMLSTPAEKGSSDIRGIWAVFADMHPWLIADPEDPSIGYCSVCRKRFMYGNSEIKRKNHEKSEKHTLALASAKAGIEVGSADGRGGDNMDEEEAAASDQAQSSQTDDSEDNDDDNWSEIQKLGKGFAHKSSSEPRKATVRAGVRFYPWLCYSKDRKTQICKFCRVRFHNEAAKARHELSARHVKLVKQFKMRQAKLHQGTNTQTKHNAQDDEESQEQDEEYGEEEEDAEEDSQSNFDLGTVQARKTARADNKLFVKPIPATMKGKVMVWKGRFPWLSYKKNEQRGNYAWCKLCEVSLYLPSSKWASKHQRTSRHIRLRIDRKRNGGNPLKTSNKNSGEISTVVATASALASAEARQKAAMAELQAKYDWLDPDANDENHCHCRVCDSRLPIKVFYLRQHDASRKHVENKERQRANAAAAANAPSVSPTSTVDAERQESGMDKESENDMSVRSDGSTAEPLAKRSRRSMEVRRIIRALRDSMGKRQEERSQMDMARDMICSSFDIVTRLRTLERESVAHNESMAQAPPSVTVSPIKPPEPRHVMDLFFDSISPTMKSLPPDLAAEGKSKIMQLVCSLELRAMQRNATTPTPATVSASSKWPSSTTVTPVKTPPAPISAPLASVDADLHSSVVTTPHEYNNGQNNNNDKETVPKEPVTGASSAQVTINGSAKDLPENIRRILTSNQTQVTNRLETDSVRCVPLDKLTTQSRTNVNGRLSQGGTSEAPSTPQADLSNGNTLAMIRQIRVNNNNSSKITVTNTPQMQQPQQAQASITSSTPIMRGGPSSNGCQITTFRTMVNHNRRP</sequence>
<feature type="region of interest" description="Disordered" evidence="2">
    <location>
        <begin position="849"/>
        <end position="913"/>
    </location>
</feature>
<dbReference type="PANTHER" id="PTHR44029:SF1">
    <property type="entry name" value="DNAJ HOMOLOG SUBFAMILY C MEMBER 21"/>
    <property type="match status" value="1"/>
</dbReference>
<organism evidence="4 7">
    <name type="scientific">Drosophila melanogaster</name>
    <name type="common">Fruit fly</name>
    <dbReference type="NCBI Taxonomy" id="7227"/>
    <lineage>
        <taxon>Eukaryota</taxon>
        <taxon>Metazoa</taxon>
        <taxon>Ecdysozoa</taxon>
        <taxon>Arthropoda</taxon>
        <taxon>Hexapoda</taxon>
        <taxon>Insecta</taxon>
        <taxon>Pterygota</taxon>
        <taxon>Neoptera</taxon>
        <taxon>Endopterygota</taxon>
        <taxon>Diptera</taxon>
        <taxon>Brachycera</taxon>
        <taxon>Muscomorpha</taxon>
        <taxon>Ephydroidea</taxon>
        <taxon>Drosophilidae</taxon>
        <taxon>Drosophila</taxon>
        <taxon>Sophophora</taxon>
    </lineage>
</organism>
<dbReference type="PROSITE" id="PS51031">
    <property type="entry name" value="BESS"/>
    <property type="match status" value="1"/>
</dbReference>
<reference evidence="4" key="11">
    <citation type="journal article" date="2015" name="G3 (Bethesda)">
        <title>Gene Model Annotations for Drosophila melanogaster: Impact of High-Throughput Data.</title>
        <authorList>
            <consortium name="FlyBase Consortium"/>
            <person name="Matthews B.B."/>
            <person name="Dos Santos G."/>
            <person name="Crosby M.A."/>
            <person name="Emmert D.B."/>
            <person name="St Pierre S.E."/>
            <person name="Gramates L.S."/>
            <person name="Zhou P."/>
            <person name="Schroeder A.J."/>
            <person name="Falls K."/>
            <person name="Strelets V."/>
            <person name="Russo S.M."/>
            <person name="Gelbart W.M."/>
            <person name="null"/>
        </authorList>
    </citation>
    <scope>NUCLEOTIDE SEQUENCE</scope>
</reference>
<reference evidence="5" key="10">
    <citation type="submission" date="2012-04" db="EMBL/GenBank/DDBJ databases">
        <authorList>
            <person name="Carlson J."/>
            <person name="Booth B."/>
            <person name="Frise E."/>
            <person name="Park S."/>
            <person name="Wan K."/>
            <person name="Yu C."/>
            <person name="Celniker S."/>
        </authorList>
    </citation>
    <scope>NUCLEOTIDE SEQUENCE</scope>
</reference>
<evidence type="ECO:0000313" key="4">
    <source>
        <dbReference type="EMBL" id="ACZ94898.1"/>
    </source>
</evidence>
<reference evidence="4 7" key="1">
    <citation type="journal article" date="2000" name="Science">
        <title>The genome sequence of Drosophila melanogaster.</title>
        <authorList>
            <person name="Adams M.D."/>
            <person name="Celniker S.E."/>
            <person name="Holt R.A."/>
            <person name="Evans C.A."/>
            <person name="Gocayne J.D."/>
            <person name="Amanatides P.G."/>
            <person name="Scherer S.E."/>
            <person name="Li P.W."/>
            <person name="Hoskins R.A."/>
            <person name="Galle R.F."/>
            <person name="George R.A."/>
            <person name="Lewis S.E."/>
            <person name="Richards S."/>
            <person name="Ashburner M."/>
            <person name="Henderson S.N."/>
            <person name="Sutton G.G."/>
            <person name="Wortman J.R."/>
            <person name="Yandell M.D."/>
            <person name="Zhang Q."/>
            <person name="Chen L.X."/>
            <person name="Brandon R.C."/>
            <person name="Rogers Y.H."/>
            <person name="Blazej R.G."/>
            <person name="Champe M."/>
            <person name="Pfeiffer B.D."/>
            <person name="Wan K.H."/>
            <person name="Doyle C."/>
            <person name="Baxter E.G."/>
            <person name="Helt G."/>
            <person name="Nelson C.R."/>
            <person name="Gabor G.L."/>
            <person name="Abril J.F."/>
            <person name="Agbayani A."/>
            <person name="An H.J."/>
            <person name="Andrews-Pfannkoch C."/>
            <person name="Baldwin D."/>
            <person name="Ballew R.M."/>
            <person name="Basu A."/>
            <person name="Baxendale J."/>
            <person name="Bayraktaroglu L."/>
            <person name="Beasley E.M."/>
            <person name="Beeson K.Y."/>
            <person name="Benos P.V."/>
            <person name="Berman B.P."/>
            <person name="Bhandari D."/>
            <person name="Bolshakov S."/>
            <person name="Borkova D."/>
            <person name="Botchan M.R."/>
            <person name="Bouck J."/>
            <person name="Brokstein P."/>
            <person name="Brottier P."/>
            <person name="Burtis K.C."/>
            <person name="Busam D.A."/>
            <person name="Butler H."/>
            <person name="Cadieu E."/>
            <person name="Center A."/>
            <person name="Chandra I."/>
            <person name="Cherry J.M."/>
            <person name="Cawley S."/>
            <person name="Dahlke C."/>
            <person name="Davenport L.B."/>
            <person name="Davies P."/>
            <person name="de Pablos B."/>
            <person name="Delcher A."/>
            <person name="Deng Z."/>
            <person name="Mays A.D."/>
            <person name="Dew I."/>
            <person name="Dietz S.M."/>
            <person name="Dodson K."/>
            <person name="Doup L.E."/>
            <person name="Downes M."/>
            <person name="Dugan-Rocha S."/>
            <person name="Dunkov B.C."/>
            <person name="Dunn P."/>
            <person name="Durbin K.J."/>
            <person name="Evangelista C.C."/>
            <person name="Ferraz C."/>
            <person name="Ferriera S."/>
            <person name="Fleischmann W."/>
            <person name="Fosler C."/>
            <person name="Gabrielian A.E."/>
            <person name="Garg N.S."/>
            <person name="Gelbart W.M."/>
            <person name="Glasser K."/>
            <person name="Glodek A."/>
            <person name="Gong F."/>
            <person name="Gorrell J.H."/>
            <person name="Gu Z."/>
            <person name="Guan P."/>
            <person name="Harris M."/>
            <person name="Harris N.L."/>
            <person name="Harvey D."/>
            <person name="Heiman T.J."/>
            <person name="Hernandez J.R."/>
            <person name="Houck J."/>
            <person name="Hostin D."/>
            <person name="Houston K.A."/>
            <person name="Howland T.J."/>
            <person name="Wei M.H."/>
            <person name="Ibegwam C."/>
            <person name="Jalali M."/>
            <person name="Kalush F."/>
            <person name="Karpen G.H."/>
            <person name="Ke Z."/>
            <person name="Kennison J.A."/>
            <person name="Ketchum K.A."/>
            <person name="Kimmel B.E."/>
            <person name="Kodira C.D."/>
            <person name="Kraft C."/>
            <person name="Kravitz S."/>
            <person name="Kulp D."/>
            <person name="Lai Z."/>
            <person name="Lasko P."/>
            <person name="Lei Y."/>
            <person name="Levitsky A.A."/>
            <person name="Li J."/>
            <person name="Li Z."/>
            <person name="Liang Y."/>
            <person name="Lin X."/>
            <person name="Liu X."/>
            <person name="Mattei B."/>
            <person name="McIntosh T.C."/>
            <person name="McLeod M.P."/>
            <person name="McPherson D."/>
            <person name="Merkulov G."/>
            <person name="Milshina N.V."/>
            <person name="Mobarry C."/>
            <person name="Morris J."/>
            <person name="Moshrefi A."/>
            <person name="Mount S.M."/>
            <person name="Moy M."/>
            <person name="Murphy B."/>
            <person name="Murphy L."/>
            <person name="Muzny D.M."/>
            <person name="Nelson D.L."/>
            <person name="Nelson D.R."/>
            <person name="Nelson K.A."/>
            <person name="Nixon K."/>
            <person name="Nusskern D.R."/>
            <person name="Pacleb J.M."/>
            <person name="Palazzolo M."/>
            <person name="Pittman G.S."/>
            <person name="Pan S."/>
            <person name="Pollard J."/>
            <person name="Puri V."/>
            <person name="Reese M.G."/>
            <person name="Reinert K."/>
            <person name="Remington K."/>
            <person name="Saunders R.D."/>
            <person name="Scheeler F."/>
            <person name="Shen H."/>
            <person name="Shue B.C."/>
            <person name="Siden-Kiamos I."/>
            <person name="Simpson M."/>
            <person name="Skupski M.P."/>
            <person name="Smith T."/>
            <person name="Spier E."/>
            <person name="Spradling A.C."/>
            <person name="Stapleton M."/>
            <person name="Strong R."/>
            <person name="Sun E."/>
            <person name="Svirskas R."/>
            <person name="Tector C."/>
            <person name="Turner R."/>
            <person name="Venter E."/>
            <person name="Wang A.H."/>
            <person name="Wang X."/>
            <person name="Wang Z.Y."/>
            <person name="Wassarman D.A."/>
            <person name="Weinstock G.M."/>
            <person name="Weissenbach J."/>
            <person name="Williams S.M."/>
            <person name="WoodageT"/>
            <person name="Worley K.C."/>
            <person name="Wu D."/>
            <person name="Yang S."/>
            <person name="Yao Q.A."/>
            <person name="Ye J."/>
            <person name="Yeh R.F."/>
            <person name="Zaveri J.S."/>
            <person name="Zhan M."/>
            <person name="Zhang G."/>
            <person name="Zhao Q."/>
            <person name="Zheng L."/>
            <person name="Zheng X.H."/>
            <person name="Zhong F.N."/>
            <person name="Zhong W."/>
            <person name="Zhou X."/>
            <person name="Zhu S."/>
            <person name="Zhu X."/>
            <person name="Smith H.O."/>
            <person name="Gibbs R.A."/>
            <person name="Myers E.W."/>
            <person name="Rubin G.M."/>
            <person name="Venter J.C."/>
        </authorList>
    </citation>
    <scope>NUCLEOTIDE SEQUENCE [LARGE SCALE GENOMIC DNA]</scope>
    <source>
        <strain evidence="7">Berkeley</strain>
    </source>
</reference>
<dbReference type="AGR" id="FB:FBgn0003598"/>
<feature type="compositionally biased region" description="Low complexity" evidence="2">
    <location>
        <begin position="541"/>
        <end position="550"/>
    </location>
</feature>
<evidence type="ECO:0007829" key="8">
    <source>
        <dbReference type="PeptideAtlas" id="E1JIJ9"/>
    </source>
</evidence>
<reference evidence="7" key="3">
    <citation type="journal article" date="2002" name="Genome Biol.">
        <title>Annotation of the Drosophila melanogaster euchromatic genome: a systematic review.</title>
        <authorList>
            <person name="Misra S."/>
            <person name="Crosby M.A."/>
            <person name="Mungall C.J."/>
            <person name="Matthews B.B."/>
            <person name="Campbell K.S."/>
            <person name="Hradecky P."/>
            <person name="Huang Y."/>
            <person name="Kaminker J.S."/>
            <person name="Millburn G.H."/>
            <person name="Prochnik S.E."/>
            <person name="Smith C.D."/>
            <person name="Tupy J.L."/>
            <person name="Whitfied E.J."/>
            <person name="Bayraktaroglu L."/>
            <person name="Berman B.P."/>
            <person name="Bettencourt B.R."/>
            <person name="Celniker S.E."/>
            <person name="de Grey A.D."/>
            <person name="Drysdale R.A."/>
            <person name="Harris N.L."/>
            <person name="Richter J."/>
            <person name="Russo S."/>
            <person name="Schroeder A.J."/>
            <person name="Shu S.Q."/>
            <person name="Stapleton M."/>
            <person name="Yamada C."/>
            <person name="Ashburner M."/>
            <person name="Gelbart W.M."/>
            <person name="Rubin G.M."/>
            <person name="Lewis S.E."/>
        </authorList>
    </citation>
    <scope>GENOME REANNOTATION</scope>
    <source>
        <strain evidence="7">Berkeley</strain>
    </source>
</reference>
<feature type="region of interest" description="Disordered" evidence="2">
    <location>
        <begin position="1203"/>
        <end position="1234"/>
    </location>
</feature>
<comment type="subcellular location">
    <subcellularLocation>
        <location evidence="1">Nucleus</location>
    </subcellularLocation>
</comment>
<dbReference type="AlphaFoldDB" id="E1JIJ9"/>
<keyword evidence="1" id="KW-0539">Nucleus</keyword>
<dbReference type="EMBL" id="AE014297">
    <property type="protein sequence ID" value="ACZ94898.1"/>
    <property type="molecule type" value="Genomic_DNA"/>
</dbReference>
<reference evidence="4" key="13">
    <citation type="journal article" date="2015" name="Genome Res.">
        <title>The Release 6 reference sequence of the Drosophila melanogaster genome.</title>
        <authorList>
            <person name="Hoskins R.A."/>
            <person name="Carlson J.W."/>
            <person name="Wan K.H."/>
            <person name="Park S."/>
            <person name="Mendez I."/>
            <person name="Galle S.E."/>
            <person name="Booth B.W."/>
            <person name="Pfeiffer B.D."/>
            <person name="George R.A."/>
            <person name="Svirskas R."/>
            <person name="Krzywinski M."/>
            <person name="Schein J."/>
            <person name="Accardo M.C."/>
            <person name="Damia E."/>
            <person name="Messina G."/>
            <person name="Mendez-Lago M."/>
            <person name="de Pablos B."/>
            <person name="Demakova O.V."/>
            <person name="Andreyeva E.N."/>
            <person name="Boldyreva L.V."/>
            <person name="Marra M."/>
            <person name="Carvalho A.B."/>
            <person name="Dimitri P."/>
            <person name="Villasante A."/>
            <person name="Zhimulev I.F."/>
            <person name="Rubin G.M."/>
            <person name="Karpen G.H."/>
            <person name="Celniker S.E."/>
        </authorList>
    </citation>
    <scope>NUCLEOTIDE SEQUENCE</scope>
</reference>
<keyword evidence="7" id="KW-1185">Reference proteome</keyword>
<dbReference type="RefSeq" id="NP_001163601.1">
    <property type="nucleotide sequence ID" value="NM_001170130.2"/>
</dbReference>
<feature type="compositionally biased region" description="Polar residues" evidence="2">
    <location>
        <begin position="1077"/>
        <end position="1089"/>
    </location>
</feature>
<evidence type="ECO:0000313" key="6">
    <source>
        <dbReference type="FlyBase" id="FBgn0003598"/>
    </source>
</evidence>
<feature type="compositionally biased region" description="Basic and acidic residues" evidence="2">
    <location>
        <begin position="849"/>
        <end position="858"/>
    </location>
</feature>
<dbReference type="GeneID" id="41627"/>
<dbReference type="CTD" id="41627"/>
<feature type="compositionally biased region" description="Acidic residues" evidence="2">
    <location>
        <begin position="551"/>
        <end position="561"/>
    </location>
</feature>
<evidence type="ECO:0000259" key="3">
    <source>
        <dbReference type="PROSITE" id="PS51031"/>
    </source>
</evidence>
<dbReference type="FlyBase" id="FBgn0003598">
    <property type="gene designation" value="Su(var)3-7"/>
</dbReference>